<name>A0A917XWK6_9BACI</name>
<comment type="caution">
    <text evidence="4">The sequence shown here is derived from an EMBL/GenBank/DDBJ whole genome shotgun (WGS) entry which is preliminary data.</text>
</comment>
<keyword evidence="1" id="KW-0328">Glycosyltransferase</keyword>
<dbReference type="Pfam" id="PF13692">
    <property type="entry name" value="Glyco_trans_1_4"/>
    <property type="match status" value="1"/>
</dbReference>
<feature type="domain" description="Glycosyltransferase subfamily 4-like N-terminal" evidence="3">
    <location>
        <begin position="23"/>
        <end position="200"/>
    </location>
</feature>
<dbReference type="SUPFAM" id="SSF53756">
    <property type="entry name" value="UDP-Glycosyltransferase/glycogen phosphorylase"/>
    <property type="match status" value="1"/>
</dbReference>
<dbReference type="Gene3D" id="3.40.50.2000">
    <property type="entry name" value="Glycogen Phosphorylase B"/>
    <property type="match status" value="2"/>
</dbReference>
<gene>
    <name evidence="4" type="ORF">GCM10007971_17660</name>
</gene>
<protein>
    <submittedName>
        <fullName evidence="4">Glycosyl transferase</fullName>
    </submittedName>
</protein>
<dbReference type="AlphaFoldDB" id="A0A917XWK6"/>
<keyword evidence="5" id="KW-1185">Reference proteome</keyword>
<dbReference type="EMBL" id="BMOS01000010">
    <property type="protein sequence ID" value="GGN57052.1"/>
    <property type="molecule type" value="Genomic_DNA"/>
</dbReference>
<dbReference type="Proteomes" id="UP000624041">
    <property type="component" value="Unassembled WGS sequence"/>
</dbReference>
<evidence type="ECO:0000259" key="3">
    <source>
        <dbReference type="Pfam" id="PF13439"/>
    </source>
</evidence>
<organism evidence="4 5">
    <name type="scientific">Oceanobacillus indicireducens</name>
    <dbReference type="NCBI Taxonomy" id="1004261"/>
    <lineage>
        <taxon>Bacteria</taxon>
        <taxon>Bacillati</taxon>
        <taxon>Bacillota</taxon>
        <taxon>Bacilli</taxon>
        <taxon>Bacillales</taxon>
        <taxon>Bacillaceae</taxon>
        <taxon>Oceanobacillus</taxon>
    </lineage>
</organism>
<evidence type="ECO:0000256" key="1">
    <source>
        <dbReference type="ARBA" id="ARBA00022676"/>
    </source>
</evidence>
<keyword evidence="2 4" id="KW-0808">Transferase</keyword>
<evidence type="ECO:0000313" key="4">
    <source>
        <dbReference type="EMBL" id="GGN57052.1"/>
    </source>
</evidence>
<reference evidence="4" key="2">
    <citation type="submission" date="2020-09" db="EMBL/GenBank/DDBJ databases">
        <authorList>
            <person name="Sun Q."/>
            <person name="Ohkuma M."/>
        </authorList>
    </citation>
    <scope>NUCLEOTIDE SEQUENCE</scope>
    <source>
        <strain evidence="4">JCM 17251</strain>
    </source>
</reference>
<accession>A0A917XWK6</accession>
<reference evidence="4" key="1">
    <citation type="journal article" date="2014" name="Int. J. Syst. Evol. Microbiol.">
        <title>Complete genome sequence of Corynebacterium casei LMG S-19264T (=DSM 44701T), isolated from a smear-ripened cheese.</title>
        <authorList>
            <consortium name="US DOE Joint Genome Institute (JGI-PGF)"/>
            <person name="Walter F."/>
            <person name="Albersmeier A."/>
            <person name="Kalinowski J."/>
            <person name="Ruckert C."/>
        </authorList>
    </citation>
    <scope>NUCLEOTIDE SEQUENCE</scope>
    <source>
        <strain evidence="4">JCM 17251</strain>
    </source>
</reference>
<dbReference type="GO" id="GO:0016757">
    <property type="term" value="F:glycosyltransferase activity"/>
    <property type="evidence" value="ECO:0007669"/>
    <property type="project" value="UniProtKB-KW"/>
</dbReference>
<evidence type="ECO:0000256" key="2">
    <source>
        <dbReference type="ARBA" id="ARBA00022679"/>
    </source>
</evidence>
<dbReference type="PANTHER" id="PTHR12526:SF629">
    <property type="entry name" value="TEICHURONIC ACID BIOSYNTHESIS GLYCOSYLTRANSFERASE TUAH-RELATED"/>
    <property type="match status" value="1"/>
</dbReference>
<evidence type="ECO:0000313" key="5">
    <source>
        <dbReference type="Proteomes" id="UP000624041"/>
    </source>
</evidence>
<proteinExistence type="predicted"/>
<dbReference type="RefSeq" id="WP_188856856.1">
    <property type="nucleotide sequence ID" value="NZ_BMOS01000010.1"/>
</dbReference>
<dbReference type="Pfam" id="PF13439">
    <property type="entry name" value="Glyco_transf_4"/>
    <property type="match status" value="1"/>
</dbReference>
<dbReference type="InterPro" id="IPR028098">
    <property type="entry name" value="Glyco_trans_4-like_N"/>
</dbReference>
<sequence length="405" mass="46745">MKHVCILVSEHPFLDARIFKKEAKSLVKAGFQVTMIVPRRNGYLFDVDGTLFKEHFREEQFSHEGIKILTYEEIHHEKQLKKLYTTIKKNKDILYTDRFIQLAIAQQADIYHAHEFYSLYTGVQVKRALSSQGKQSKLIYDSHEVDPDPLLKQASRTEQIKRDMLKLMLNETDTIITVSESIKRDFHSLDAALSVEVIYNTPPLSNGYHPGQGKNEQLVLVYEGVMNGKRGSFHKLMKITELCNEQFPLKVILIGGNKKSENPLLIPSHLEDKIIQTGWVDYEEIPEKMKGADLGWVDLDAKGSLNNRYAMPNKFFSYLNNGLPVVVNQCDDMKEFIRKYNCGYVVKGREATAEDYAKGLLDLNFNRKQIHAMSLQARKVMEERFSWAKMEKRLLSIYDELNEGG</sequence>
<dbReference type="PANTHER" id="PTHR12526">
    <property type="entry name" value="GLYCOSYLTRANSFERASE"/>
    <property type="match status" value="1"/>
</dbReference>